<accession>E9E7M5</accession>
<evidence type="ECO:0000313" key="4">
    <source>
        <dbReference type="EMBL" id="EFY88135.1"/>
    </source>
</evidence>
<evidence type="ECO:0000259" key="3">
    <source>
        <dbReference type="Pfam" id="PF03330"/>
    </source>
</evidence>
<reference evidence="4 5" key="1">
    <citation type="journal article" date="2011" name="PLoS Genet.">
        <title>Genome sequencing and comparative transcriptomics of the model entomopathogenic fungi Metarhizium anisopliae and M. acridum.</title>
        <authorList>
            <person name="Gao Q."/>
            <person name="Jin K."/>
            <person name="Ying S.H."/>
            <person name="Zhang Y."/>
            <person name="Xiao G."/>
            <person name="Shang Y."/>
            <person name="Duan Z."/>
            <person name="Hu X."/>
            <person name="Xie X.Q."/>
            <person name="Zhou G."/>
            <person name="Peng G."/>
            <person name="Luo Z."/>
            <person name="Huang W."/>
            <person name="Wang B."/>
            <person name="Fang W."/>
            <person name="Wang S."/>
            <person name="Zhong Y."/>
            <person name="Ma L.J."/>
            <person name="St Leger R.J."/>
            <person name="Zhao G.P."/>
            <person name="Pei Y."/>
            <person name="Feng M.G."/>
            <person name="Xia Y."/>
            <person name="Wang C."/>
        </authorList>
    </citation>
    <scope>NUCLEOTIDE SEQUENCE [LARGE SCALE GENOMIC DNA]</scope>
    <source>
        <strain evidence="4 5">CQMa 102</strain>
    </source>
</reference>
<dbReference type="EMBL" id="GL698516">
    <property type="protein sequence ID" value="EFY88135.1"/>
    <property type="molecule type" value="Genomic_DNA"/>
</dbReference>
<protein>
    <submittedName>
        <fullName evidence="4">Rare lipoprotein A (RlpA)-like protein</fullName>
    </submittedName>
</protein>
<dbReference type="AlphaFoldDB" id="E9E7M5"/>
<dbReference type="OrthoDB" id="406505at2759"/>
<dbReference type="InterPro" id="IPR036908">
    <property type="entry name" value="RlpA-like_sf"/>
</dbReference>
<keyword evidence="5" id="KW-1185">Reference proteome</keyword>
<sequence length="129" mass="13699">MYSITKAVAAVLALTLTAAAAPAAEGEHMNQLAARTNGDFTYYNTGLGACGNTNNDDEMVAAVGHGLYDRSHPCGRKIRIHYRGKSAEVRVVDRCGGCNDNSLDLSPAAFKRIVGSLGPGRVQGNWEFI</sequence>
<dbReference type="Gene3D" id="2.40.40.10">
    <property type="entry name" value="RlpA-like domain"/>
    <property type="match status" value="1"/>
</dbReference>
<dbReference type="HOGENOM" id="CLU_047639_6_2_1"/>
<evidence type="ECO:0000256" key="2">
    <source>
        <dbReference type="SAM" id="SignalP"/>
    </source>
</evidence>
<feature type="domain" description="RlpA-like protein double-psi beta-barrel" evidence="3">
    <location>
        <begin position="37"/>
        <end position="113"/>
    </location>
</feature>
<dbReference type="InterPro" id="IPR051477">
    <property type="entry name" value="Expansin_CellWall"/>
</dbReference>
<gene>
    <name evidence="4" type="ORF">MAC_05873</name>
</gene>
<feature type="chain" id="PRO_5003238250" evidence="2">
    <location>
        <begin position="27"/>
        <end position="129"/>
    </location>
</feature>
<name>E9E7M5_METAQ</name>
<evidence type="ECO:0000313" key="5">
    <source>
        <dbReference type="Proteomes" id="UP000002499"/>
    </source>
</evidence>
<dbReference type="OMA" id="REHPCGR"/>
<dbReference type="eggNOG" id="ENOG502S6X4">
    <property type="taxonomic scope" value="Eukaryota"/>
</dbReference>
<dbReference type="GeneID" id="19250184"/>
<dbReference type="PANTHER" id="PTHR31836">
    <property type="match status" value="1"/>
</dbReference>
<feature type="signal peptide" evidence="2">
    <location>
        <begin position="1"/>
        <end position="26"/>
    </location>
</feature>
<dbReference type="RefSeq" id="XP_007812213.1">
    <property type="nucleotide sequence ID" value="XM_007814022.1"/>
</dbReference>
<dbReference type="InParanoid" id="E9E7M5"/>
<proteinExistence type="predicted"/>
<dbReference type="Proteomes" id="UP000002499">
    <property type="component" value="Unassembled WGS sequence"/>
</dbReference>
<dbReference type="Pfam" id="PF03330">
    <property type="entry name" value="DPBB_1"/>
    <property type="match status" value="1"/>
</dbReference>
<dbReference type="PANTHER" id="PTHR31836:SF28">
    <property type="entry name" value="SRCR DOMAIN-CONTAINING PROTEIN-RELATED"/>
    <property type="match status" value="1"/>
</dbReference>
<keyword evidence="1 2" id="KW-0732">Signal</keyword>
<organism evidence="5">
    <name type="scientific">Metarhizium acridum (strain CQMa 102)</name>
    <dbReference type="NCBI Taxonomy" id="655827"/>
    <lineage>
        <taxon>Eukaryota</taxon>
        <taxon>Fungi</taxon>
        <taxon>Dikarya</taxon>
        <taxon>Ascomycota</taxon>
        <taxon>Pezizomycotina</taxon>
        <taxon>Sordariomycetes</taxon>
        <taxon>Hypocreomycetidae</taxon>
        <taxon>Hypocreales</taxon>
        <taxon>Clavicipitaceae</taxon>
        <taxon>Metarhizium</taxon>
    </lineage>
</organism>
<dbReference type="KEGG" id="maw:19250184"/>
<evidence type="ECO:0000256" key="1">
    <source>
        <dbReference type="ARBA" id="ARBA00022729"/>
    </source>
</evidence>
<dbReference type="InterPro" id="IPR009009">
    <property type="entry name" value="RlpA-like_DPBB"/>
</dbReference>
<dbReference type="CDD" id="cd22191">
    <property type="entry name" value="DPBB_RlpA_EXP_N-like"/>
    <property type="match status" value="1"/>
</dbReference>
<dbReference type="SUPFAM" id="SSF50685">
    <property type="entry name" value="Barwin-like endoglucanases"/>
    <property type="match status" value="1"/>
</dbReference>
<keyword evidence="4" id="KW-0449">Lipoprotein</keyword>
<dbReference type="STRING" id="655827.E9E7M5"/>